<name>A0AA41R3U4_9BACT</name>
<accession>A0AA41R3U4</accession>
<reference evidence="1" key="1">
    <citation type="submission" date="2022-04" db="EMBL/GenBank/DDBJ databases">
        <title>Desulfatitalea alkaliphila sp. nov., a novel anaerobic sulfate-reducing bacterium isolated from terrestrial mud volcano, Taman Peninsula, Russia.</title>
        <authorList>
            <person name="Khomyakova M.A."/>
            <person name="Merkel A.Y."/>
            <person name="Slobodkin A.I."/>
        </authorList>
    </citation>
    <scope>NUCLEOTIDE SEQUENCE</scope>
    <source>
        <strain evidence="1">M08but</strain>
    </source>
</reference>
<organism evidence="1 2">
    <name type="scientific">Desulfatitalea alkaliphila</name>
    <dbReference type="NCBI Taxonomy" id="2929485"/>
    <lineage>
        <taxon>Bacteria</taxon>
        <taxon>Pseudomonadati</taxon>
        <taxon>Thermodesulfobacteriota</taxon>
        <taxon>Desulfobacteria</taxon>
        <taxon>Desulfobacterales</taxon>
        <taxon>Desulfosarcinaceae</taxon>
        <taxon>Desulfatitalea</taxon>
    </lineage>
</organism>
<dbReference type="AlphaFoldDB" id="A0AA41R3U4"/>
<gene>
    <name evidence="1" type="ORF">MRX98_18535</name>
</gene>
<dbReference type="Proteomes" id="UP001165427">
    <property type="component" value="Unassembled WGS sequence"/>
</dbReference>
<comment type="caution">
    <text evidence="1">The sequence shown here is derived from an EMBL/GenBank/DDBJ whole genome shotgun (WGS) entry which is preliminary data.</text>
</comment>
<keyword evidence="2" id="KW-1185">Reference proteome</keyword>
<dbReference type="EMBL" id="JALJRB010000028">
    <property type="protein sequence ID" value="MCJ8502579.1"/>
    <property type="molecule type" value="Genomic_DNA"/>
</dbReference>
<sequence length="117" mass="12553">MTHRSETQNPTLKAVKCLKEIGFDLTRIRKALPALTGITHPRTAEILGGSRQSVASTMNAARENLGMQARLAGVYGVPVHEIIDVKCLSAACRAESGKTGYRHAADSAIGDLLFRHG</sequence>
<evidence type="ECO:0000313" key="2">
    <source>
        <dbReference type="Proteomes" id="UP001165427"/>
    </source>
</evidence>
<protein>
    <submittedName>
        <fullName evidence="1">Uncharacterized protein</fullName>
    </submittedName>
</protein>
<dbReference type="RefSeq" id="WP_246913558.1">
    <property type="nucleotide sequence ID" value="NZ_JALJRB010000028.1"/>
</dbReference>
<evidence type="ECO:0000313" key="1">
    <source>
        <dbReference type="EMBL" id="MCJ8502579.1"/>
    </source>
</evidence>
<proteinExistence type="predicted"/>